<feature type="region of interest" description="Disordered" evidence="1">
    <location>
        <begin position="1"/>
        <end position="21"/>
    </location>
</feature>
<feature type="compositionally biased region" description="Polar residues" evidence="1">
    <location>
        <begin position="1"/>
        <end position="13"/>
    </location>
</feature>
<gene>
    <name evidence="3" type="ORF">AXF42_Ash007214</name>
</gene>
<keyword evidence="2" id="KW-1133">Transmembrane helix</keyword>
<name>A0A2I0B9L5_9ASPA</name>
<evidence type="ECO:0000256" key="2">
    <source>
        <dbReference type="SAM" id="Phobius"/>
    </source>
</evidence>
<proteinExistence type="predicted"/>
<feature type="transmembrane region" description="Helical" evidence="2">
    <location>
        <begin position="61"/>
        <end position="87"/>
    </location>
</feature>
<keyword evidence="2" id="KW-0472">Membrane</keyword>
<protein>
    <submittedName>
        <fullName evidence="3">Uncharacterized protein</fullName>
    </submittedName>
</protein>
<organism evidence="3 4">
    <name type="scientific">Apostasia shenzhenica</name>
    <dbReference type="NCBI Taxonomy" id="1088818"/>
    <lineage>
        <taxon>Eukaryota</taxon>
        <taxon>Viridiplantae</taxon>
        <taxon>Streptophyta</taxon>
        <taxon>Embryophyta</taxon>
        <taxon>Tracheophyta</taxon>
        <taxon>Spermatophyta</taxon>
        <taxon>Magnoliopsida</taxon>
        <taxon>Liliopsida</taxon>
        <taxon>Asparagales</taxon>
        <taxon>Orchidaceae</taxon>
        <taxon>Apostasioideae</taxon>
        <taxon>Apostasia</taxon>
    </lineage>
</organism>
<dbReference type="AlphaFoldDB" id="A0A2I0B9L5"/>
<evidence type="ECO:0000313" key="4">
    <source>
        <dbReference type="Proteomes" id="UP000236161"/>
    </source>
</evidence>
<dbReference type="EMBL" id="KZ451903">
    <property type="protein sequence ID" value="PKA64469.1"/>
    <property type="molecule type" value="Genomic_DNA"/>
</dbReference>
<evidence type="ECO:0000313" key="3">
    <source>
        <dbReference type="EMBL" id="PKA64469.1"/>
    </source>
</evidence>
<evidence type="ECO:0000256" key="1">
    <source>
        <dbReference type="SAM" id="MobiDB-lite"/>
    </source>
</evidence>
<reference evidence="3 4" key="1">
    <citation type="journal article" date="2017" name="Nature">
        <title>The Apostasia genome and the evolution of orchids.</title>
        <authorList>
            <person name="Zhang G.Q."/>
            <person name="Liu K.W."/>
            <person name="Li Z."/>
            <person name="Lohaus R."/>
            <person name="Hsiao Y.Y."/>
            <person name="Niu S.C."/>
            <person name="Wang J.Y."/>
            <person name="Lin Y.C."/>
            <person name="Xu Q."/>
            <person name="Chen L.J."/>
            <person name="Yoshida K."/>
            <person name="Fujiwara S."/>
            <person name="Wang Z.W."/>
            <person name="Zhang Y.Q."/>
            <person name="Mitsuda N."/>
            <person name="Wang M."/>
            <person name="Liu G.H."/>
            <person name="Pecoraro L."/>
            <person name="Huang H.X."/>
            <person name="Xiao X.J."/>
            <person name="Lin M."/>
            <person name="Wu X.Y."/>
            <person name="Wu W.L."/>
            <person name="Chen Y.Y."/>
            <person name="Chang S.B."/>
            <person name="Sakamoto S."/>
            <person name="Ohme-Takagi M."/>
            <person name="Yagi M."/>
            <person name="Zeng S.J."/>
            <person name="Shen C.Y."/>
            <person name="Yeh C.M."/>
            <person name="Luo Y.B."/>
            <person name="Tsai W.C."/>
            <person name="Van de Peer Y."/>
            <person name="Liu Z.J."/>
        </authorList>
    </citation>
    <scope>NUCLEOTIDE SEQUENCE [LARGE SCALE GENOMIC DNA]</scope>
    <source>
        <strain evidence="4">cv. Shenzhen</strain>
        <tissue evidence="3">Stem</tissue>
    </source>
</reference>
<accession>A0A2I0B9L5</accession>
<sequence>MSDLGQASDTRVQPSLVHDAPGPSLAISSSTLRSGACHNQAWSDRAVPRTRRFSQTHKSRIHLPLCASPSPGTLSLFLVFLGIPYILRQHLLVLSLRPW</sequence>
<keyword evidence="2" id="KW-0812">Transmembrane</keyword>
<dbReference type="Proteomes" id="UP000236161">
    <property type="component" value="Unassembled WGS sequence"/>
</dbReference>
<keyword evidence="4" id="KW-1185">Reference proteome</keyword>